<evidence type="ECO:0000313" key="3">
    <source>
        <dbReference type="Proteomes" id="UP000664859"/>
    </source>
</evidence>
<name>A0A836CME5_9STRA</name>
<proteinExistence type="predicted"/>
<dbReference type="InterPro" id="IPR001763">
    <property type="entry name" value="Rhodanese-like_dom"/>
</dbReference>
<protein>
    <recommendedName>
        <fullName evidence="1">Rhodanese domain-containing protein</fullName>
    </recommendedName>
</protein>
<feature type="domain" description="Rhodanese" evidence="1">
    <location>
        <begin position="24"/>
        <end position="118"/>
    </location>
</feature>
<dbReference type="Pfam" id="PF00581">
    <property type="entry name" value="Rhodanese"/>
    <property type="match status" value="1"/>
</dbReference>
<dbReference type="PANTHER" id="PTHR44542:SF14">
    <property type="entry name" value="PROTEIN HIGH ARSENIC CONTENT 1, MITOCHONDRIAL-RELATED"/>
    <property type="match status" value="1"/>
</dbReference>
<keyword evidence="3" id="KW-1185">Reference proteome</keyword>
<sequence>MGLVQPQGFKDITVVQAVQWMEKPGHGFNYLDIRCEEEHETMVAPKSSINVPAFTPDGDFEDENVEWIPVPTFEADVEARFGKDAKLLIGCRAGNRSTLACKRLVAAGFENLWNVESSSYMRTRQMGDDF</sequence>
<dbReference type="SUPFAM" id="SSF52821">
    <property type="entry name" value="Rhodanese/Cell cycle control phosphatase"/>
    <property type="match status" value="1"/>
</dbReference>
<dbReference type="PROSITE" id="PS50206">
    <property type="entry name" value="RHODANESE_3"/>
    <property type="match status" value="1"/>
</dbReference>
<dbReference type="GO" id="GO:0003824">
    <property type="term" value="F:catalytic activity"/>
    <property type="evidence" value="ECO:0007669"/>
    <property type="project" value="InterPro"/>
</dbReference>
<dbReference type="InterPro" id="IPR044684">
    <property type="entry name" value="STR17/STR18/HARC1-like"/>
</dbReference>
<dbReference type="OrthoDB" id="566238at2759"/>
<accession>A0A836CME5</accession>
<dbReference type="AlphaFoldDB" id="A0A836CME5"/>
<evidence type="ECO:0000259" key="1">
    <source>
        <dbReference type="PROSITE" id="PS50206"/>
    </source>
</evidence>
<evidence type="ECO:0000313" key="2">
    <source>
        <dbReference type="EMBL" id="KAG5190613.1"/>
    </source>
</evidence>
<dbReference type="EMBL" id="JAFCMP010000031">
    <property type="protein sequence ID" value="KAG5190613.1"/>
    <property type="molecule type" value="Genomic_DNA"/>
</dbReference>
<dbReference type="InterPro" id="IPR036873">
    <property type="entry name" value="Rhodanese-like_dom_sf"/>
</dbReference>
<dbReference type="Proteomes" id="UP000664859">
    <property type="component" value="Unassembled WGS sequence"/>
</dbReference>
<gene>
    <name evidence="2" type="ORF">JKP88DRAFT_175515</name>
</gene>
<dbReference type="PANTHER" id="PTHR44542">
    <property type="entry name" value="THIOSULFATE SULFURTRANSFERASE 18"/>
    <property type="match status" value="1"/>
</dbReference>
<organism evidence="2 3">
    <name type="scientific">Tribonema minus</name>
    <dbReference type="NCBI Taxonomy" id="303371"/>
    <lineage>
        <taxon>Eukaryota</taxon>
        <taxon>Sar</taxon>
        <taxon>Stramenopiles</taxon>
        <taxon>Ochrophyta</taxon>
        <taxon>PX clade</taxon>
        <taxon>Xanthophyceae</taxon>
        <taxon>Tribonematales</taxon>
        <taxon>Tribonemataceae</taxon>
        <taxon>Tribonema</taxon>
    </lineage>
</organism>
<reference evidence="2" key="1">
    <citation type="submission" date="2021-02" db="EMBL/GenBank/DDBJ databases">
        <title>First Annotated Genome of the Yellow-green Alga Tribonema minus.</title>
        <authorList>
            <person name="Mahan K.M."/>
        </authorList>
    </citation>
    <scope>NUCLEOTIDE SEQUENCE</scope>
    <source>
        <strain evidence="2">UTEX B ZZ1240</strain>
    </source>
</reference>
<dbReference type="Gene3D" id="3.40.250.10">
    <property type="entry name" value="Rhodanese-like domain"/>
    <property type="match status" value="1"/>
</dbReference>
<comment type="caution">
    <text evidence="2">The sequence shown here is derived from an EMBL/GenBank/DDBJ whole genome shotgun (WGS) entry which is preliminary data.</text>
</comment>